<dbReference type="PANTHER" id="PTHR46477:SF5">
    <property type="entry name" value="PHORBOL-ESTER_DAG-TYPE DOMAIN-CONTAINING PROTEIN"/>
    <property type="match status" value="1"/>
</dbReference>
<dbReference type="InterPro" id="IPR004146">
    <property type="entry name" value="DC1"/>
</dbReference>
<keyword evidence="2" id="KW-0677">Repeat</keyword>
<dbReference type="SUPFAM" id="SSF57889">
    <property type="entry name" value="Cysteine-rich domain"/>
    <property type="match status" value="1"/>
</dbReference>
<proteinExistence type="predicted"/>
<dbReference type="InterPro" id="IPR002219">
    <property type="entry name" value="PKC_DAG/PE"/>
</dbReference>
<keyword evidence="1" id="KW-0479">Metal-binding</keyword>
<evidence type="ECO:0000313" key="6">
    <source>
        <dbReference type="Proteomes" id="UP000288805"/>
    </source>
</evidence>
<dbReference type="Pfam" id="PF03107">
    <property type="entry name" value="C1_2"/>
    <property type="match status" value="1"/>
</dbReference>
<evidence type="ECO:0000256" key="2">
    <source>
        <dbReference type="ARBA" id="ARBA00022737"/>
    </source>
</evidence>
<sequence length="224" mass="24753">MGATDRIHVSHPEHPLELKNYKKPYTCDGCKEPGFGSRHRCEACDFDLHEDCMFPTETTTHDFFGNAAFKFHLRPPNSKCKEKHCRNHGRTYCDACGKAVKGFGVKRCNWCKEGSRVGWAYASSNDDYYFHVGCVPEIMLEAWQNEGGGGGGGGSGSDDDDDGKSVAVVSKMKLQLQRNSKGNGGRGSKYWKMLKSILRIVMCVLLGDPTITLACVVTESLLSK</sequence>
<protein>
    <recommendedName>
        <fullName evidence="4">Phorbol-ester/DAG-type domain-containing protein</fullName>
    </recommendedName>
</protein>
<dbReference type="Proteomes" id="UP000288805">
    <property type="component" value="Unassembled WGS sequence"/>
</dbReference>
<feature type="domain" description="Phorbol-ester/DAG-type" evidence="4">
    <location>
        <begin position="13"/>
        <end position="60"/>
    </location>
</feature>
<dbReference type="PROSITE" id="PS50081">
    <property type="entry name" value="ZF_DAG_PE_2"/>
    <property type="match status" value="1"/>
</dbReference>
<organism evidence="5 6">
    <name type="scientific">Vitis vinifera</name>
    <name type="common">Grape</name>
    <dbReference type="NCBI Taxonomy" id="29760"/>
    <lineage>
        <taxon>Eukaryota</taxon>
        <taxon>Viridiplantae</taxon>
        <taxon>Streptophyta</taxon>
        <taxon>Embryophyta</taxon>
        <taxon>Tracheophyta</taxon>
        <taxon>Spermatophyta</taxon>
        <taxon>Magnoliopsida</taxon>
        <taxon>eudicotyledons</taxon>
        <taxon>Gunneridae</taxon>
        <taxon>Pentapetalae</taxon>
        <taxon>rosids</taxon>
        <taxon>Vitales</taxon>
        <taxon>Vitaceae</taxon>
        <taxon>Viteae</taxon>
        <taxon>Vitis</taxon>
    </lineage>
</organism>
<name>A0A438JXY9_VITVI</name>
<comment type="caution">
    <text evidence="5">The sequence shown here is derived from an EMBL/GenBank/DDBJ whole genome shotgun (WGS) entry which is preliminary data.</text>
</comment>
<dbReference type="EMBL" id="QGNW01000023">
    <property type="protein sequence ID" value="RVX13831.1"/>
    <property type="molecule type" value="Genomic_DNA"/>
</dbReference>
<dbReference type="InterPro" id="IPR046349">
    <property type="entry name" value="C1-like_sf"/>
</dbReference>
<evidence type="ECO:0000313" key="5">
    <source>
        <dbReference type="EMBL" id="RVX13831.1"/>
    </source>
</evidence>
<gene>
    <name evidence="5" type="ORF">CK203_010222</name>
</gene>
<dbReference type="Gene3D" id="3.30.60.20">
    <property type="match status" value="1"/>
</dbReference>
<evidence type="ECO:0000259" key="4">
    <source>
        <dbReference type="PROSITE" id="PS50081"/>
    </source>
</evidence>
<reference evidence="5 6" key="1">
    <citation type="journal article" date="2018" name="PLoS Genet.">
        <title>Population sequencing reveals clonal diversity and ancestral inbreeding in the grapevine cultivar Chardonnay.</title>
        <authorList>
            <person name="Roach M.J."/>
            <person name="Johnson D.L."/>
            <person name="Bohlmann J."/>
            <person name="van Vuuren H.J."/>
            <person name="Jones S.J."/>
            <person name="Pretorius I.S."/>
            <person name="Schmidt S.A."/>
            <person name="Borneman A.R."/>
        </authorList>
    </citation>
    <scope>NUCLEOTIDE SEQUENCE [LARGE SCALE GENOMIC DNA]</scope>
    <source>
        <strain evidence="6">cv. Chardonnay</strain>
        <tissue evidence="5">Leaf</tissue>
    </source>
</reference>
<evidence type="ECO:0000256" key="1">
    <source>
        <dbReference type="ARBA" id="ARBA00022723"/>
    </source>
</evidence>
<dbReference type="AlphaFoldDB" id="A0A438JXY9"/>
<accession>A0A438JXY9</accession>
<keyword evidence="3" id="KW-0862">Zinc</keyword>
<dbReference type="GO" id="GO:0046872">
    <property type="term" value="F:metal ion binding"/>
    <property type="evidence" value="ECO:0007669"/>
    <property type="project" value="UniProtKB-KW"/>
</dbReference>
<dbReference type="PANTHER" id="PTHR46477">
    <property type="entry name" value="CYSTEINE/HISTIDINE-RICH C1 DOMAIN FAMILY PROTEIN"/>
    <property type="match status" value="1"/>
</dbReference>
<evidence type="ECO:0000256" key="3">
    <source>
        <dbReference type="ARBA" id="ARBA00022833"/>
    </source>
</evidence>